<keyword evidence="3" id="KW-1185">Reference proteome</keyword>
<dbReference type="Proteomes" id="UP000199520">
    <property type="component" value="Unassembled WGS sequence"/>
</dbReference>
<dbReference type="Pfam" id="PF00535">
    <property type="entry name" value="Glycos_transf_2"/>
    <property type="match status" value="1"/>
</dbReference>
<evidence type="ECO:0000313" key="2">
    <source>
        <dbReference type="EMBL" id="SFL68857.1"/>
    </source>
</evidence>
<sequence>MFEPIVTVLMPVYNGGAYISQAIDSVLSQTFHNFEFLIIDDGSTDNSIAVSSSYPDGRIRILKNDKNLGISKALNIGIQNARGKYIARMDCDDVNAAERFYKQVLFMEQHPEIGVCGCWVNAIDEMGKGHLWRFPIEPEQIKCQLLFCNTMAHPSVMLRRDTLEKTGIYYDALFQYAQDYKLWVELAKKIVLANIPEVLVAYRLHSHQLSAKNWCETVSEPDTIKREQLQLLGIVPTKEEMEIHRQLTNANLMVTKEFVQKAAIWLSKIEQANHVAGCYPRIPFAQVVNDYRGIIGLVGD</sequence>
<dbReference type="SUPFAM" id="SSF53448">
    <property type="entry name" value="Nucleotide-diphospho-sugar transferases"/>
    <property type="match status" value="1"/>
</dbReference>
<dbReference type="OrthoDB" id="9815829at2"/>
<keyword evidence="2" id="KW-0808">Transferase</keyword>
<dbReference type="InterPro" id="IPR001173">
    <property type="entry name" value="Glyco_trans_2-like"/>
</dbReference>
<organism evidence="2 3">
    <name type="scientific">Pelosinus propionicus DSM 13327</name>
    <dbReference type="NCBI Taxonomy" id="1123291"/>
    <lineage>
        <taxon>Bacteria</taxon>
        <taxon>Bacillati</taxon>
        <taxon>Bacillota</taxon>
        <taxon>Negativicutes</taxon>
        <taxon>Selenomonadales</taxon>
        <taxon>Sporomusaceae</taxon>
        <taxon>Pelosinus</taxon>
    </lineage>
</organism>
<dbReference type="Gene3D" id="3.90.550.10">
    <property type="entry name" value="Spore Coat Polysaccharide Biosynthesis Protein SpsA, Chain A"/>
    <property type="match status" value="1"/>
</dbReference>
<dbReference type="EMBL" id="FOTS01000013">
    <property type="protein sequence ID" value="SFL68857.1"/>
    <property type="molecule type" value="Genomic_DNA"/>
</dbReference>
<feature type="domain" description="Glycosyltransferase 2-like" evidence="1">
    <location>
        <begin position="7"/>
        <end position="165"/>
    </location>
</feature>
<dbReference type="GO" id="GO:0016740">
    <property type="term" value="F:transferase activity"/>
    <property type="evidence" value="ECO:0007669"/>
    <property type="project" value="UniProtKB-KW"/>
</dbReference>
<evidence type="ECO:0000313" key="3">
    <source>
        <dbReference type="Proteomes" id="UP000199520"/>
    </source>
</evidence>
<dbReference type="AlphaFoldDB" id="A0A1I4JRL1"/>
<gene>
    <name evidence="2" type="ORF">SAMN04490355_101397</name>
</gene>
<proteinExistence type="predicted"/>
<dbReference type="RefSeq" id="WP_090935589.1">
    <property type="nucleotide sequence ID" value="NZ_FOTS01000013.1"/>
</dbReference>
<dbReference type="PANTHER" id="PTHR43685:SF10">
    <property type="entry name" value="LACTO-N-NEOTETRAOSE BIOSYNTHESIS GLYCOSYL TRANSFERASE LGTA"/>
    <property type="match status" value="1"/>
</dbReference>
<evidence type="ECO:0000259" key="1">
    <source>
        <dbReference type="Pfam" id="PF00535"/>
    </source>
</evidence>
<dbReference type="InterPro" id="IPR029044">
    <property type="entry name" value="Nucleotide-diphossugar_trans"/>
</dbReference>
<accession>A0A1I4JRL1</accession>
<name>A0A1I4JRL1_9FIRM</name>
<reference evidence="3" key="1">
    <citation type="submission" date="2016-10" db="EMBL/GenBank/DDBJ databases">
        <authorList>
            <person name="Varghese N."/>
            <person name="Submissions S."/>
        </authorList>
    </citation>
    <scope>NUCLEOTIDE SEQUENCE [LARGE SCALE GENOMIC DNA]</scope>
    <source>
        <strain evidence="3">DSM 13327</strain>
    </source>
</reference>
<dbReference type="STRING" id="1123291.SAMN04490355_101397"/>
<dbReference type="PANTHER" id="PTHR43685">
    <property type="entry name" value="GLYCOSYLTRANSFERASE"/>
    <property type="match status" value="1"/>
</dbReference>
<protein>
    <submittedName>
        <fullName evidence="2">Glycosyltransferase, GT2 family</fullName>
    </submittedName>
</protein>
<dbReference type="InterPro" id="IPR050834">
    <property type="entry name" value="Glycosyltransf_2"/>
</dbReference>